<sequence length="836" mass="93349">MVPVGGPVWPKLRAFQIWGVKPDVGKSVISTILCLAANKRRPHEHAIYLEPVVTGSSRKGHENALSMFHKRIGPKPPKDRFTTRCIIHYHAQGSPQVAALQEPKRTEKGVISDSKLISSVFDRVYQSAIDAPVKGSWLFCETFGGVHTPGPSGTSQADLYRPLRMPAILVGDSGIEGISATISAFESLRIRGYDVEAVMLFKNEEYRNEEYLTSYFQKFDIPCLAIPPPHEKVSDAVKERNMTFHYMDSVCRSNAIKDLMKRLQRRHDDRIKALKAMPDEAHKIIWYPSMQKEPLTADKINAIDSAYGDYLQTAMVSPPAFTRIDPRTLRKNKRHREQEVSASHLRASFDGSASWWTKGLGHAIPQLTLAAAYAAGRYGHGTSTEAIYQPGLKLAKVLLEELENPRLSRVFYSDNETTGTEVAVKMAFRAARLRYGWGAEEELSILGLKDSHHVDTGKRNNKGHGLDFPTIKMIDGQWFVDVPSQLSGDSEANAGTMIQGLDAVFDIKARGDSDLAQTYKTYIVSKLEGLQKEGHKFGALVLEPVVLGSNGMMLVDPLFLRVYVDVVRSNPHLFSRSTPAAPEDSNDWAGLPVVFDEGLTGLYRFGDYSSARPLGIYSDISLHAKLLTGGLVPLVATAASESIFRSLEGDNEGEALLQSHSYTAHPIGCEVALESLRIMDQMEESGAWEKFQSRWNTEEEEGAAVYVWSVWGKDFVQDVSMMTAKVQSVWALGSVLAIRFEDEIWSSALHAELMNGKADQAYSNVHSQVAGNVLYLMASQTSDLDTIEDVEKRLLKAKALRDGPIKHDKDEEVEEEEYEEEYEEEWEDDDKDEDRR</sequence>
<dbReference type="Gene3D" id="3.40.50.300">
    <property type="entry name" value="P-loop containing nucleotide triphosphate hydrolases"/>
    <property type="match status" value="1"/>
</dbReference>
<keyword evidence="3" id="KW-0663">Pyridoxal phosphate</keyword>
<dbReference type="Proteomes" id="UP000078559">
    <property type="component" value="Chromosome 4"/>
</dbReference>
<feature type="compositionally biased region" description="Acidic residues" evidence="4">
    <location>
        <begin position="811"/>
        <end position="836"/>
    </location>
</feature>
<dbReference type="Pfam" id="PF13500">
    <property type="entry name" value="AAA_26"/>
    <property type="match status" value="1"/>
</dbReference>
<dbReference type="GO" id="GO:0004015">
    <property type="term" value="F:adenosylmethionine-8-amino-7-oxononanoate transaminase activity"/>
    <property type="evidence" value="ECO:0007669"/>
    <property type="project" value="TreeGrafter"/>
</dbReference>
<feature type="region of interest" description="Disordered" evidence="4">
    <location>
        <begin position="805"/>
        <end position="836"/>
    </location>
</feature>
<keyword evidence="6" id="KW-1185">Reference proteome</keyword>
<dbReference type="InterPro" id="IPR015424">
    <property type="entry name" value="PyrdxlP-dep_Trfase"/>
</dbReference>
<keyword evidence="1 5" id="KW-0032">Aminotransferase</keyword>
<dbReference type="GO" id="GO:0009102">
    <property type="term" value="P:biotin biosynthetic process"/>
    <property type="evidence" value="ECO:0007669"/>
    <property type="project" value="TreeGrafter"/>
</dbReference>
<dbReference type="InterPro" id="IPR027417">
    <property type="entry name" value="P-loop_NTPase"/>
</dbReference>
<dbReference type="Gene3D" id="3.40.640.10">
    <property type="entry name" value="Type I PLP-dependent aspartate aminotransferase-like (Major domain)"/>
    <property type="match status" value="1"/>
</dbReference>
<dbReference type="PANTHER" id="PTHR42684:SF3">
    <property type="entry name" value="ADENOSYLMETHIONINE-8-AMINO-7-OXONONANOATE AMINOTRANSFERASE"/>
    <property type="match status" value="1"/>
</dbReference>
<dbReference type="Pfam" id="PF00202">
    <property type="entry name" value="Aminotran_3"/>
    <property type="match status" value="1"/>
</dbReference>
<protein>
    <submittedName>
        <fullName evidence="5">Bifunctional dethiobiotin synthetase/7,8-diamino-pelargonic acid aminotransferase, mitochondrial</fullName>
    </submittedName>
</protein>
<dbReference type="GO" id="GO:0004141">
    <property type="term" value="F:dethiobiotin synthase activity"/>
    <property type="evidence" value="ECO:0007669"/>
    <property type="project" value="TreeGrafter"/>
</dbReference>
<evidence type="ECO:0000256" key="1">
    <source>
        <dbReference type="ARBA" id="ARBA00022576"/>
    </source>
</evidence>
<gene>
    <name evidence="5" type="ORF">VM1G_04421</name>
</gene>
<proteinExistence type="predicted"/>
<accession>A0A194VY45</accession>
<dbReference type="EMBL" id="CM003101">
    <property type="protein sequence ID" value="KUI68788.1"/>
    <property type="molecule type" value="Genomic_DNA"/>
</dbReference>
<dbReference type="SUPFAM" id="SSF52540">
    <property type="entry name" value="P-loop containing nucleoside triphosphate hydrolases"/>
    <property type="match status" value="1"/>
</dbReference>
<evidence type="ECO:0000256" key="2">
    <source>
        <dbReference type="ARBA" id="ARBA00022679"/>
    </source>
</evidence>
<dbReference type="AlphaFoldDB" id="A0A194VY45"/>
<keyword evidence="2" id="KW-0808">Transferase</keyword>
<evidence type="ECO:0000313" key="6">
    <source>
        <dbReference type="Proteomes" id="UP000078559"/>
    </source>
</evidence>
<evidence type="ECO:0000313" key="5">
    <source>
        <dbReference type="EMBL" id="KUI68788.1"/>
    </source>
</evidence>
<evidence type="ECO:0000256" key="3">
    <source>
        <dbReference type="ARBA" id="ARBA00022898"/>
    </source>
</evidence>
<dbReference type="GO" id="GO:0030170">
    <property type="term" value="F:pyridoxal phosphate binding"/>
    <property type="evidence" value="ECO:0007669"/>
    <property type="project" value="InterPro"/>
</dbReference>
<dbReference type="OrthoDB" id="425114at2759"/>
<dbReference type="SMR" id="A0A194VY45"/>
<dbReference type="InterPro" id="IPR015422">
    <property type="entry name" value="PyrdxlP-dep_Trfase_small"/>
</dbReference>
<dbReference type="SUPFAM" id="SSF53383">
    <property type="entry name" value="PLP-dependent transferases"/>
    <property type="match status" value="1"/>
</dbReference>
<dbReference type="PANTHER" id="PTHR42684">
    <property type="entry name" value="ADENOSYLMETHIONINE-8-AMINO-7-OXONONANOATE AMINOTRANSFERASE"/>
    <property type="match status" value="1"/>
</dbReference>
<dbReference type="InterPro" id="IPR005814">
    <property type="entry name" value="Aminotrans_3"/>
</dbReference>
<dbReference type="Gene3D" id="3.90.1150.10">
    <property type="entry name" value="Aspartate Aminotransferase, domain 1"/>
    <property type="match status" value="1"/>
</dbReference>
<name>A0A194VY45_CYTMA</name>
<reference evidence="5" key="1">
    <citation type="submission" date="2014-12" db="EMBL/GenBank/DDBJ databases">
        <title>Genome Sequence of Valsa Canker Pathogens Uncovers a Specific Adaption of Colonization on Woody Bark.</title>
        <authorList>
            <person name="Yin Z."/>
            <person name="Liu H."/>
            <person name="Gao X."/>
            <person name="Li Z."/>
            <person name="Song N."/>
            <person name="Ke X."/>
            <person name="Dai Q."/>
            <person name="Wu Y."/>
            <person name="Sun Y."/>
            <person name="Xu J.-R."/>
            <person name="Kang Z.K."/>
            <person name="Wang L."/>
            <person name="Huang L."/>
        </authorList>
    </citation>
    <scope>NUCLEOTIDE SEQUENCE [LARGE SCALE GENOMIC DNA]</scope>
    <source>
        <strain evidence="5">03-8</strain>
    </source>
</reference>
<dbReference type="CDD" id="cd03109">
    <property type="entry name" value="DTBS"/>
    <property type="match status" value="1"/>
</dbReference>
<dbReference type="GO" id="GO:0005739">
    <property type="term" value="C:mitochondrion"/>
    <property type="evidence" value="ECO:0007669"/>
    <property type="project" value="TreeGrafter"/>
</dbReference>
<dbReference type="InterPro" id="IPR015421">
    <property type="entry name" value="PyrdxlP-dep_Trfase_major"/>
</dbReference>
<organism evidence="5 6">
    <name type="scientific">Cytospora mali</name>
    <name type="common">Apple Valsa canker fungus</name>
    <name type="synonym">Valsa mali</name>
    <dbReference type="NCBI Taxonomy" id="578113"/>
    <lineage>
        <taxon>Eukaryota</taxon>
        <taxon>Fungi</taxon>
        <taxon>Dikarya</taxon>
        <taxon>Ascomycota</taxon>
        <taxon>Pezizomycotina</taxon>
        <taxon>Sordariomycetes</taxon>
        <taxon>Sordariomycetidae</taxon>
        <taxon>Diaporthales</taxon>
        <taxon>Cytosporaceae</taxon>
        <taxon>Cytospora</taxon>
    </lineage>
</organism>
<evidence type="ECO:0000256" key="4">
    <source>
        <dbReference type="SAM" id="MobiDB-lite"/>
    </source>
</evidence>